<protein>
    <submittedName>
        <fullName evidence="10">Uncharacterized protein</fullName>
    </submittedName>
</protein>
<dbReference type="SUPFAM" id="SSF57889">
    <property type="entry name" value="Cysteine-rich domain"/>
    <property type="match status" value="1"/>
</dbReference>
<evidence type="ECO:0000256" key="5">
    <source>
        <dbReference type="PROSITE-ProRule" id="PRU00168"/>
    </source>
</evidence>
<feature type="domain" description="EF-hand" evidence="9">
    <location>
        <begin position="468"/>
        <end position="496"/>
    </location>
</feature>
<comment type="caution">
    <text evidence="10">The sequence shown here is derived from an EMBL/GenBank/DDBJ whole genome shotgun (WGS) entry which is preliminary data.</text>
</comment>
<dbReference type="Gene3D" id="3.30.60.20">
    <property type="match status" value="1"/>
</dbReference>
<dbReference type="InterPro" id="IPR018247">
    <property type="entry name" value="EF_Hand_1_Ca_BS"/>
</dbReference>
<dbReference type="SUPFAM" id="SSF48366">
    <property type="entry name" value="Ras GEF"/>
    <property type="match status" value="1"/>
</dbReference>
<dbReference type="PANTHER" id="PTHR23113">
    <property type="entry name" value="GUANINE NUCLEOTIDE EXCHANGE FACTOR"/>
    <property type="match status" value="1"/>
</dbReference>
<dbReference type="Pfam" id="PF00130">
    <property type="entry name" value="C1_1"/>
    <property type="match status" value="1"/>
</dbReference>
<keyword evidence="1 5" id="KW-0344">Guanine-nucleotide releasing factor</keyword>
<gene>
    <name evidence="10" type="ORF">niasHS_011168</name>
</gene>
<dbReference type="PROSITE" id="PS00479">
    <property type="entry name" value="ZF_DAG_PE_1"/>
    <property type="match status" value="1"/>
</dbReference>
<dbReference type="SMART" id="SM00054">
    <property type="entry name" value="EFh"/>
    <property type="match status" value="2"/>
</dbReference>
<evidence type="ECO:0000256" key="4">
    <source>
        <dbReference type="ARBA" id="ARBA00022837"/>
    </source>
</evidence>
<dbReference type="PANTHER" id="PTHR23113:SF252">
    <property type="entry name" value="RAS GUANYL-RELEASING PROTEIN 3"/>
    <property type="match status" value="1"/>
</dbReference>
<accession>A0ABD2J0S9</accession>
<feature type="region of interest" description="Disordered" evidence="6">
    <location>
        <begin position="608"/>
        <end position="709"/>
    </location>
</feature>
<feature type="domain" description="Phorbol-ester/DAG-type" evidence="8">
    <location>
        <begin position="522"/>
        <end position="570"/>
    </location>
</feature>
<reference evidence="10 11" key="1">
    <citation type="submission" date="2024-10" db="EMBL/GenBank/DDBJ databases">
        <authorList>
            <person name="Kim D."/>
        </authorList>
    </citation>
    <scope>NUCLEOTIDE SEQUENCE [LARGE SCALE GENOMIC DNA]</scope>
    <source>
        <strain evidence="10">Taebaek</strain>
    </source>
</reference>
<dbReference type="CDD" id="cd00029">
    <property type="entry name" value="C1"/>
    <property type="match status" value="1"/>
</dbReference>
<evidence type="ECO:0000313" key="10">
    <source>
        <dbReference type="EMBL" id="KAL3083366.1"/>
    </source>
</evidence>
<dbReference type="InterPro" id="IPR036964">
    <property type="entry name" value="RASGEF_cat_dom_sf"/>
</dbReference>
<keyword evidence="2" id="KW-0479">Metal-binding</keyword>
<dbReference type="InterPro" id="IPR002219">
    <property type="entry name" value="PKC_DAG/PE"/>
</dbReference>
<organism evidence="10 11">
    <name type="scientific">Heterodera schachtii</name>
    <name type="common">Sugarbeet cyst nematode worm</name>
    <name type="synonym">Tylenchus schachtii</name>
    <dbReference type="NCBI Taxonomy" id="97005"/>
    <lineage>
        <taxon>Eukaryota</taxon>
        <taxon>Metazoa</taxon>
        <taxon>Ecdysozoa</taxon>
        <taxon>Nematoda</taxon>
        <taxon>Chromadorea</taxon>
        <taxon>Rhabditida</taxon>
        <taxon>Tylenchina</taxon>
        <taxon>Tylenchomorpha</taxon>
        <taxon>Tylenchoidea</taxon>
        <taxon>Heteroderidae</taxon>
        <taxon>Heteroderinae</taxon>
        <taxon>Heterodera</taxon>
    </lineage>
</organism>
<dbReference type="InterPro" id="IPR046349">
    <property type="entry name" value="C1-like_sf"/>
</dbReference>
<dbReference type="InterPro" id="IPR008937">
    <property type="entry name" value="Ras-like_GEF"/>
</dbReference>
<sequence>MADSPCCSNYAAEPMDLFELVRRCCDCFEGDPAEPDPDFPCWFFSASEWLCPELAELMAIFVSLYQNDPLRYGQKVCSAVGFWIRRHPAHFDANAQLGRLLDRLKKLAAADETISRALVDELLDISAIPSYAWLRNVSVRNPVSRHVSLCFEQWSPEDIATSMSHIDHKVLSRVNVSELKRYVRVGRLCQQTPLLERSIGIFNSFSGWVQCQVLSKATASERAEIITKFVQVGRHLRRNNNFNTLMAVIGGITHSNVARLLLTHSLLPPDILDDLSALTKLLSHANNYSAYRKTLRSVGGRFKVPIMGVHLKDLIAFWHSAGLEQFENSRRMSEKCIFQLSQLLSHFLGVCRAAHCFGDVNLDLINTLKVLFDIAYDERELYQLSLEREPKTASSAAAAQSTPSGAAEPPAVFADWAAGVCAQPDPDTVEKHIAAMVDAVFKHYDNDRDGYISRAEFKQFASNFPFLDAFGEIDSDRDGLISRAEMCTHFQRLNRRKCPAGAAEEEADSSVLVAGLRRNGLAHQWTDAQFLAPAVCAHCNKLLWMRHGVRCKMCSCSLHGQCKAEAALKCTRRRPTTSGGSASARSASESTAGSMGWWLGASLSPRFTAIGPAPKKTPATVTEQQKDAHNNHTRVANGHNRHGKRRGASSAARPHARTSSASSVSECSSHHSAGNARLSGGLSVAADESPPSLTNAASASSPSSSSSSSYFLLGSSIRSSFHRLIRRTPTVSKETVSEEGERQRSDAPAESEKECHHLRNSSAASRPPRRRTTTVGGAESAADAAGPATPSSPVGHYHTRAPSLASEEVFEEG</sequence>
<evidence type="ECO:0000256" key="6">
    <source>
        <dbReference type="SAM" id="MobiDB-lite"/>
    </source>
</evidence>
<dbReference type="SMART" id="SM00147">
    <property type="entry name" value="RasGEF"/>
    <property type="match status" value="1"/>
</dbReference>
<evidence type="ECO:0000259" key="9">
    <source>
        <dbReference type="PROSITE" id="PS50222"/>
    </source>
</evidence>
<keyword evidence="3" id="KW-0862">Zinc</keyword>
<dbReference type="GO" id="GO:0046872">
    <property type="term" value="F:metal ion binding"/>
    <property type="evidence" value="ECO:0007669"/>
    <property type="project" value="UniProtKB-KW"/>
</dbReference>
<dbReference type="InterPro" id="IPR001895">
    <property type="entry name" value="RASGEF_cat_dom"/>
</dbReference>
<dbReference type="Pfam" id="PF00617">
    <property type="entry name" value="RasGEF"/>
    <property type="match status" value="1"/>
</dbReference>
<dbReference type="Gene3D" id="1.20.870.10">
    <property type="entry name" value="Son of sevenless (SoS) protein Chain: S domain 1"/>
    <property type="match status" value="1"/>
</dbReference>
<dbReference type="PROSITE" id="PS50081">
    <property type="entry name" value="ZF_DAG_PE_2"/>
    <property type="match status" value="1"/>
</dbReference>
<dbReference type="Pfam" id="PF13499">
    <property type="entry name" value="EF-hand_7"/>
    <property type="match status" value="1"/>
</dbReference>
<feature type="compositionally biased region" description="Basic and acidic residues" evidence="6">
    <location>
        <begin position="735"/>
        <end position="757"/>
    </location>
</feature>
<feature type="region of interest" description="Disordered" evidence="6">
    <location>
        <begin position="728"/>
        <end position="813"/>
    </location>
</feature>
<evidence type="ECO:0000259" key="8">
    <source>
        <dbReference type="PROSITE" id="PS50081"/>
    </source>
</evidence>
<dbReference type="CDD" id="cd00155">
    <property type="entry name" value="RasGEF"/>
    <property type="match status" value="1"/>
</dbReference>
<keyword evidence="11" id="KW-1185">Reference proteome</keyword>
<evidence type="ECO:0000256" key="2">
    <source>
        <dbReference type="ARBA" id="ARBA00022723"/>
    </source>
</evidence>
<feature type="compositionally biased region" description="Low complexity" evidence="6">
    <location>
        <begin position="773"/>
        <end position="793"/>
    </location>
</feature>
<dbReference type="Gene3D" id="1.10.840.10">
    <property type="entry name" value="Ras guanine-nucleotide exchange factors catalytic domain"/>
    <property type="match status" value="1"/>
</dbReference>
<dbReference type="InterPro" id="IPR011992">
    <property type="entry name" value="EF-hand-dom_pair"/>
</dbReference>
<evidence type="ECO:0000313" key="11">
    <source>
        <dbReference type="Proteomes" id="UP001620645"/>
    </source>
</evidence>
<keyword evidence="4" id="KW-0106">Calcium</keyword>
<dbReference type="SMART" id="SM00109">
    <property type="entry name" value="C1"/>
    <property type="match status" value="1"/>
</dbReference>
<feature type="compositionally biased region" description="Low complexity" evidence="6">
    <location>
        <begin position="657"/>
        <end position="673"/>
    </location>
</feature>
<dbReference type="GO" id="GO:0005085">
    <property type="term" value="F:guanyl-nucleotide exchange factor activity"/>
    <property type="evidence" value="ECO:0007669"/>
    <property type="project" value="UniProtKB-KW"/>
</dbReference>
<dbReference type="Proteomes" id="UP001620645">
    <property type="component" value="Unassembled WGS sequence"/>
</dbReference>
<dbReference type="Gene3D" id="1.10.238.10">
    <property type="entry name" value="EF-hand"/>
    <property type="match status" value="1"/>
</dbReference>
<dbReference type="InterPro" id="IPR002048">
    <property type="entry name" value="EF_hand_dom"/>
</dbReference>
<dbReference type="InterPro" id="IPR023578">
    <property type="entry name" value="Ras_GEF_dom_sf"/>
</dbReference>
<dbReference type="PROSITE" id="PS50009">
    <property type="entry name" value="RASGEF_CAT"/>
    <property type="match status" value="1"/>
</dbReference>
<proteinExistence type="predicted"/>
<feature type="domain" description="Ras-GEF" evidence="7">
    <location>
        <begin position="155"/>
        <end position="391"/>
    </location>
</feature>
<feature type="domain" description="EF-hand" evidence="9">
    <location>
        <begin position="432"/>
        <end position="467"/>
    </location>
</feature>
<evidence type="ECO:0000256" key="1">
    <source>
        <dbReference type="ARBA" id="ARBA00022658"/>
    </source>
</evidence>
<dbReference type="SUPFAM" id="SSF47473">
    <property type="entry name" value="EF-hand"/>
    <property type="match status" value="1"/>
</dbReference>
<dbReference type="PROSITE" id="PS00018">
    <property type="entry name" value="EF_HAND_1"/>
    <property type="match status" value="2"/>
</dbReference>
<evidence type="ECO:0000259" key="7">
    <source>
        <dbReference type="PROSITE" id="PS50009"/>
    </source>
</evidence>
<evidence type="ECO:0000256" key="3">
    <source>
        <dbReference type="ARBA" id="ARBA00022833"/>
    </source>
</evidence>
<dbReference type="CDD" id="cd00051">
    <property type="entry name" value="EFh"/>
    <property type="match status" value="1"/>
</dbReference>
<dbReference type="EMBL" id="JBICCN010000254">
    <property type="protein sequence ID" value="KAL3083366.1"/>
    <property type="molecule type" value="Genomic_DNA"/>
</dbReference>
<feature type="compositionally biased region" description="Low complexity" evidence="6">
    <location>
        <begin position="689"/>
        <end position="709"/>
    </location>
</feature>
<dbReference type="PROSITE" id="PS50222">
    <property type="entry name" value="EF_HAND_2"/>
    <property type="match status" value="2"/>
</dbReference>
<name>A0ABD2J0S9_HETSC</name>
<dbReference type="AlphaFoldDB" id="A0ABD2J0S9"/>